<dbReference type="GO" id="GO:0016874">
    <property type="term" value="F:ligase activity"/>
    <property type="evidence" value="ECO:0007669"/>
    <property type="project" value="UniProtKB-KW"/>
</dbReference>
<sequence length="437" mass="50825">MFVSIKRLDNVNIDKKSMIFSLFIIYFIFSFIFNEDINVKLFSILLTLSFIFIVVKNKKIEVFMPLLIVSSIGFFTVALGYYIFDRLDLIPKGGPLSTYRRMVGLYVLLIPLAFLPTVLDHIRYKVSYLFKVVCLGVLFLGLYIFYYNLKFNFHRGELTIFFNPIASYDISFIAVSLLSLFYGFYNKSKYSYFIIILSLFALFNLILHGSRGAWVALPIIFLVLIYSYFKTEKKKIALMLGSVFIFMLINLLNTNSPIMSRIGHFQSDQQNIIQNKYENSTGIRILLWKNAIEMFEQAPVMGVSLYGVEVENCRRAEVSKIPECYQHAHNIFLNELAANGIIGFVGLLISLFLPLFYFIFTFIRTHHEQLKFLGLAGFAFVLQYILSGLTEYYLFFRNPTFIYYFIVAMLMSFIYLQQRNLSNSCCIVDENHSMTSK</sequence>
<dbReference type="PANTHER" id="PTHR37422:SF17">
    <property type="entry name" value="O-ANTIGEN LIGASE"/>
    <property type="match status" value="1"/>
</dbReference>
<evidence type="ECO:0000256" key="5">
    <source>
        <dbReference type="SAM" id="Phobius"/>
    </source>
</evidence>
<dbReference type="PANTHER" id="PTHR37422">
    <property type="entry name" value="TEICHURONIC ACID BIOSYNTHESIS PROTEIN TUAE"/>
    <property type="match status" value="1"/>
</dbReference>
<dbReference type="RefSeq" id="WP_308981249.1">
    <property type="nucleotide sequence ID" value="NZ_JAVIDL010000010.1"/>
</dbReference>
<feature type="domain" description="O-antigen ligase-related" evidence="6">
    <location>
        <begin position="197"/>
        <end position="347"/>
    </location>
</feature>
<name>A0AAW8J6Z9_9GAMM</name>
<dbReference type="GO" id="GO:0016020">
    <property type="term" value="C:membrane"/>
    <property type="evidence" value="ECO:0007669"/>
    <property type="project" value="UniProtKB-SubCell"/>
</dbReference>
<feature type="transmembrane region" description="Helical" evidence="5">
    <location>
        <begin position="213"/>
        <end position="229"/>
    </location>
</feature>
<dbReference type="InterPro" id="IPR007016">
    <property type="entry name" value="O-antigen_ligase-rel_domated"/>
</dbReference>
<organism evidence="7 8">
    <name type="scientific">Acinetobacter rudis</name>
    <dbReference type="NCBI Taxonomy" id="632955"/>
    <lineage>
        <taxon>Bacteria</taxon>
        <taxon>Pseudomonadati</taxon>
        <taxon>Pseudomonadota</taxon>
        <taxon>Gammaproteobacteria</taxon>
        <taxon>Moraxellales</taxon>
        <taxon>Moraxellaceae</taxon>
        <taxon>Acinetobacter</taxon>
    </lineage>
</organism>
<dbReference type="Proteomes" id="UP001243844">
    <property type="component" value="Unassembled WGS sequence"/>
</dbReference>
<feature type="transmembrane region" description="Helical" evidence="5">
    <location>
        <begin position="372"/>
        <end position="395"/>
    </location>
</feature>
<accession>A0AAW8J6Z9</accession>
<evidence type="ECO:0000313" key="8">
    <source>
        <dbReference type="Proteomes" id="UP001243844"/>
    </source>
</evidence>
<feature type="transmembrane region" description="Helical" evidence="5">
    <location>
        <begin position="17"/>
        <end position="33"/>
    </location>
</feature>
<feature type="transmembrane region" description="Helical" evidence="5">
    <location>
        <begin position="62"/>
        <end position="83"/>
    </location>
</feature>
<evidence type="ECO:0000256" key="1">
    <source>
        <dbReference type="ARBA" id="ARBA00004141"/>
    </source>
</evidence>
<feature type="transmembrane region" description="Helical" evidence="5">
    <location>
        <begin position="190"/>
        <end position="207"/>
    </location>
</feature>
<feature type="transmembrane region" description="Helical" evidence="5">
    <location>
        <begin position="126"/>
        <end position="145"/>
    </location>
</feature>
<gene>
    <name evidence="7" type="ORF">RFH47_07265</name>
</gene>
<keyword evidence="3 5" id="KW-1133">Transmembrane helix</keyword>
<protein>
    <submittedName>
        <fullName evidence="7">O-antigen ligase family protein</fullName>
    </submittedName>
</protein>
<proteinExistence type="predicted"/>
<feature type="transmembrane region" description="Helical" evidence="5">
    <location>
        <begin position="165"/>
        <end position="185"/>
    </location>
</feature>
<reference evidence="7" key="1">
    <citation type="submission" date="2023-08" db="EMBL/GenBank/DDBJ databases">
        <title>Emergence of clinically-relevant ST2 carbapenem-resistant Acinetobacter baumannii strains in hospital sewages in Zhejiang, East of China.</title>
        <authorList>
            <person name="Kaichao C."/>
            <person name="Zhang R."/>
        </authorList>
    </citation>
    <scope>NUCLEOTIDE SEQUENCE</scope>
    <source>
        <strain evidence="7">M-RB-37</strain>
    </source>
</reference>
<dbReference type="Pfam" id="PF04932">
    <property type="entry name" value="Wzy_C"/>
    <property type="match status" value="1"/>
</dbReference>
<evidence type="ECO:0000256" key="4">
    <source>
        <dbReference type="ARBA" id="ARBA00023136"/>
    </source>
</evidence>
<feature type="transmembrane region" description="Helical" evidence="5">
    <location>
        <begin position="341"/>
        <end position="360"/>
    </location>
</feature>
<dbReference type="InterPro" id="IPR051533">
    <property type="entry name" value="WaaL-like"/>
</dbReference>
<keyword evidence="7" id="KW-0436">Ligase</keyword>
<feature type="transmembrane region" description="Helical" evidence="5">
    <location>
        <begin position="401"/>
        <end position="417"/>
    </location>
</feature>
<dbReference type="AlphaFoldDB" id="A0AAW8J6Z9"/>
<evidence type="ECO:0000256" key="3">
    <source>
        <dbReference type="ARBA" id="ARBA00022989"/>
    </source>
</evidence>
<feature type="transmembrane region" description="Helical" evidence="5">
    <location>
        <begin position="39"/>
        <end position="55"/>
    </location>
</feature>
<comment type="subcellular location">
    <subcellularLocation>
        <location evidence="1">Membrane</location>
        <topology evidence="1">Multi-pass membrane protein</topology>
    </subcellularLocation>
</comment>
<keyword evidence="2 5" id="KW-0812">Transmembrane</keyword>
<comment type="caution">
    <text evidence="7">The sequence shown here is derived from an EMBL/GenBank/DDBJ whole genome shotgun (WGS) entry which is preliminary data.</text>
</comment>
<feature type="transmembrane region" description="Helical" evidence="5">
    <location>
        <begin position="236"/>
        <end position="253"/>
    </location>
</feature>
<evidence type="ECO:0000259" key="6">
    <source>
        <dbReference type="Pfam" id="PF04932"/>
    </source>
</evidence>
<dbReference type="EMBL" id="JAVIDL010000010">
    <property type="protein sequence ID" value="MDQ8935525.1"/>
    <property type="molecule type" value="Genomic_DNA"/>
</dbReference>
<evidence type="ECO:0000313" key="7">
    <source>
        <dbReference type="EMBL" id="MDQ8935525.1"/>
    </source>
</evidence>
<feature type="transmembrane region" description="Helical" evidence="5">
    <location>
        <begin position="103"/>
        <end position="119"/>
    </location>
</feature>
<keyword evidence="4 5" id="KW-0472">Membrane</keyword>
<evidence type="ECO:0000256" key="2">
    <source>
        <dbReference type="ARBA" id="ARBA00022692"/>
    </source>
</evidence>